<dbReference type="GO" id="GO:0005634">
    <property type="term" value="C:nucleus"/>
    <property type="evidence" value="ECO:0007669"/>
    <property type="project" value="TreeGrafter"/>
</dbReference>
<dbReference type="InterPro" id="IPR000719">
    <property type="entry name" value="Prot_kinase_dom"/>
</dbReference>
<evidence type="ECO:0000256" key="2">
    <source>
        <dbReference type="ARBA" id="ARBA00022679"/>
    </source>
</evidence>
<dbReference type="GO" id="GO:0035556">
    <property type="term" value="P:intracellular signal transduction"/>
    <property type="evidence" value="ECO:0007669"/>
    <property type="project" value="TreeGrafter"/>
</dbReference>
<dbReference type="GO" id="GO:0004674">
    <property type="term" value="F:protein serine/threonine kinase activity"/>
    <property type="evidence" value="ECO:0007669"/>
    <property type="project" value="UniProtKB-KW"/>
</dbReference>
<dbReference type="GO" id="GO:0043065">
    <property type="term" value="P:positive regulation of apoptotic process"/>
    <property type="evidence" value="ECO:0007669"/>
    <property type="project" value="TreeGrafter"/>
</dbReference>
<dbReference type="WBParaSite" id="SBAD_0000743601-mRNA-1">
    <property type="protein sequence ID" value="SBAD_0000743601-mRNA-1"/>
    <property type="gene ID" value="SBAD_0000743601"/>
</dbReference>
<evidence type="ECO:0000256" key="3">
    <source>
        <dbReference type="ARBA" id="ARBA00022741"/>
    </source>
</evidence>
<keyword evidence="4" id="KW-0418">Kinase</keyword>
<evidence type="ECO:0000256" key="1">
    <source>
        <dbReference type="ARBA" id="ARBA00022527"/>
    </source>
</evidence>
<dbReference type="PANTHER" id="PTHR24342:SF14">
    <property type="entry name" value="DEATH-ASSOCIATED PROTEIN KINASE DAPK-1"/>
    <property type="match status" value="1"/>
</dbReference>
<keyword evidence="8" id="KW-1185">Reference proteome</keyword>
<dbReference type="EMBL" id="UZAM01010383">
    <property type="protein sequence ID" value="VDP12153.1"/>
    <property type="molecule type" value="Genomic_DNA"/>
</dbReference>
<dbReference type="AlphaFoldDB" id="A0A183IU72"/>
<proteinExistence type="predicted"/>
<dbReference type="GO" id="GO:0005524">
    <property type="term" value="F:ATP binding"/>
    <property type="evidence" value="ECO:0007669"/>
    <property type="project" value="UniProtKB-KW"/>
</dbReference>
<name>A0A183IU72_9BILA</name>
<reference evidence="9" key="1">
    <citation type="submission" date="2016-06" db="UniProtKB">
        <authorList>
            <consortium name="WormBaseParasite"/>
        </authorList>
    </citation>
    <scope>IDENTIFICATION</scope>
</reference>
<evidence type="ECO:0000256" key="4">
    <source>
        <dbReference type="ARBA" id="ARBA00022777"/>
    </source>
</evidence>
<dbReference type="SUPFAM" id="SSF56112">
    <property type="entry name" value="Protein kinase-like (PK-like)"/>
    <property type="match status" value="1"/>
</dbReference>
<feature type="domain" description="Protein kinase" evidence="6">
    <location>
        <begin position="1"/>
        <end position="130"/>
    </location>
</feature>
<keyword evidence="3" id="KW-0547">Nucleotide-binding</keyword>
<dbReference type="SMART" id="SM00220">
    <property type="entry name" value="S_TKc"/>
    <property type="match status" value="1"/>
</dbReference>
<organism evidence="9">
    <name type="scientific">Soboliphyme baturini</name>
    <dbReference type="NCBI Taxonomy" id="241478"/>
    <lineage>
        <taxon>Eukaryota</taxon>
        <taxon>Metazoa</taxon>
        <taxon>Ecdysozoa</taxon>
        <taxon>Nematoda</taxon>
        <taxon>Enoplea</taxon>
        <taxon>Dorylaimia</taxon>
        <taxon>Dioctophymatida</taxon>
        <taxon>Dioctophymatoidea</taxon>
        <taxon>Soboliphymatidae</taxon>
        <taxon>Soboliphyme</taxon>
    </lineage>
</organism>
<keyword evidence="5" id="KW-0067">ATP-binding</keyword>
<accession>A0A183IU72</accession>
<dbReference type="PROSITE" id="PS50011">
    <property type="entry name" value="PROTEIN_KINASE_DOM"/>
    <property type="match status" value="1"/>
</dbReference>
<dbReference type="Gene3D" id="1.10.510.10">
    <property type="entry name" value="Transferase(Phosphotransferase) domain 1"/>
    <property type="match status" value="1"/>
</dbReference>
<keyword evidence="1" id="KW-0723">Serine/threonine-protein kinase</keyword>
<dbReference type="PROSITE" id="PS00108">
    <property type="entry name" value="PROTEIN_KINASE_ST"/>
    <property type="match status" value="1"/>
</dbReference>
<dbReference type="InterPro" id="IPR008271">
    <property type="entry name" value="Ser/Thr_kinase_AS"/>
</dbReference>
<evidence type="ECO:0000313" key="7">
    <source>
        <dbReference type="EMBL" id="VDP12153.1"/>
    </source>
</evidence>
<keyword evidence="2" id="KW-0808">Transferase</keyword>
<protein>
    <submittedName>
        <fullName evidence="9">Protein kinase domain-containing protein</fullName>
    </submittedName>
</protein>
<sequence>MHSMFIAHLDLKPENIMLQSKTSAKIKLIDFGLSRKICPGVKVKDMMGTVEFVAPEVVNYDGLSMASDMWAVGVITYILLSGASPFLGETRDETFCNISAVSYVFDPKYFSGVSELAKDFIRHLFVRNPR</sequence>
<evidence type="ECO:0000259" key="6">
    <source>
        <dbReference type="PROSITE" id="PS50011"/>
    </source>
</evidence>
<reference evidence="7 8" key="2">
    <citation type="submission" date="2018-11" db="EMBL/GenBank/DDBJ databases">
        <authorList>
            <consortium name="Pathogen Informatics"/>
        </authorList>
    </citation>
    <scope>NUCLEOTIDE SEQUENCE [LARGE SCALE GENOMIC DNA]</scope>
</reference>
<evidence type="ECO:0000313" key="8">
    <source>
        <dbReference type="Proteomes" id="UP000270296"/>
    </source>
</evidence>
<dbReference type="InterPro" id="IPR011009">
    <property type="entry name" value="Kinase-like_dom_sf"/>
</dbReference>
<dbReference type="Pfam" id="PF00069">
    <property type="entry name" value="Pkinase"/>
    <property type="match status" value="1"/>
</dbReference>
<evidence type="ECO:0000256" key="5">
    <source>
        <dbReference type="ARBA" id="ARBA00022840"/>
    </source>
</evidence>
<dbReference type="OrthoDB" id="504170at2759"/>
<gene>
    <name evidence="7" type="ORF">SBAD_LOCUS7169</name>
</gene>
<dbReference type="Proteomes" id="UP000270296">
    <property type="component" value="Unassembled WGS sequence"/>
</dbReference>
<evidence type="ECO:0000313" key="9">
    <source>
        <dbReference type="WBParaSite" id="SBAD_0000743601-mRNA-1"/>
    </source>
</evidence>
<dbReference type="PANTHER" id="PTHR24342">
    <property type="entry name" value="SERINE/THREONINE-PROTEIN KINASE 17"/>
    <property type="match status" value="1"/>
</dbReference>